<gene>
    <name evidence="2" type="ORF">HFQ13_13365</name>
</gene>
<keyword evidence="1" id="KW-0472">Membrane</keyword>
<keyword evidence="1" id="KW-0812">Transmembrane</keyword>
<proteinExistence type="predicted"/>
<dbReference type="Gene3D" id="3.30.70.1430">
    <property type="entry name" value="Multidrug efflux transporter AcrB pore domain"/>
    <property type="match status" value="2"/>
</dbReference>
<dbReference type="Pfam" id="PF00873">
    <property type="entry name" value="ACR_tran"/>
    <property type="match status" value="1"/>
</dbReference>
<dbReference type="InterPro" id="IPR001036">
    <property type="entry name" value="Acrflvin-R"/>
</dbReference>
<organism evidence="2 3">
    <name type="scientific">Igneacidithiobacillus copahuensis</name>
    <dbReference type="NCBI Taxonomy" id="2724909"/>
    <lineage>
        <taxon>Bacteria</taxon>
        <taxon>Pseudomonadati</taxon>
        <taxon>Pseudomonadota</taxon>
        <taxon>Acidithiobacillia</taxon>
        <taxon>Acidithiobacillales</taxon>
        <taxon>Acidithiobacillaceae</taxon>
        <taxon>Igneacidithiobacillus</taxon>
    </lineage>
</organism>
<dbReference type="Gene3D" id="3.30.70.1320">
    <property type="entry name" value="Multidrug efflux transporter AcrB pore domain like"/>
    <property type="match status" value="1"/>
</dbReference>
<evidence type="ECO:0000256" key="1">
    <source>
        <dbReference type="SAM" id="Phobius"/>
    </source>
</evidence>
<feature type="transmembrane region" description="Helical" evidence="1">
    <location>
        <begin position="463"/>
        <end position="486"/>
    </location>
</feature>
<dbReference type="SUPFAM" id="SSF82714">
    <property type="entry name" value="Multidrug efflux transporter AcrB TolC docking domain, DN and DC subdomains"/>
    <property type="match status" value="2"/>
</dbReference>
<accession>A0AAE2YSL2</accession>
<feature type="transmembrane region" description="Helical" evidence="1">
    <location>
        <begin position="431"/>
        <end position="457"/>
    </location>
</feature>
<dbReference type="PRINTS" id="PR00702">
    <property type="entry name" value="ACRIFLAVINRP"/>
</dbReference>
<dbReference type="EMBL" id="JAAXYO010000182">
    <property type="protein sequence ID" value="MBU2789180.1"/>
    <property type="molecule type" value="Genomic_DNA"/>
</dbReference>
<name>A0AAE2YSL2_9PROT</name>
<keyword evidence="1" id="KW-1133">Transmembrane helix</keyword>
<feature type="transmembrane region" description="Helical" evidence="1">
    <location>
        <begin position="334"/>
        <end position="353"/>
    </location>
</feature>
<evidence type="ECO:0000313" key="3">
    <source>
        <dbReference type="Proteomes" id="UP001197378"/>
    </source>
</evidence>
<dbReference type="PANTHER" id="PTHR32063">
    <property type="match status" value="1"/>
</dbReference>
<evidence type="ECO:0000313" key="2">
    <source>
        <dbReference type="EMBL" id="MBU2789180.1"/>
    </source>
</evidence>
<feature type="transmembrane region" description="Helical" evidence="1">
    <location>
        <begin position="360"/>
        <end position="381"/>
    </location>
</feature>
<reference evidence="2" key="1">
    <citation type="journal article" date="2021" name="ISME J.">
        <title>Genomic evolution of the class Acidithiobacillia: deep-branching Proteobacteria living in extreme acidic conditions.</title>
        <authorList>
            <person name="Moya-Beltran A."/>
            <person name="Beard S."/>
            <person name="Rojas-Villalobos C."/>
            <person name="Issotta F."/>
            <person name="Gallardo Y."/>
            <person name="Ulloa R."/>
            <person name="Giaveno A."/>
            <person name="Degli Esposti M."/>
            <person name="Johnson D.B."/>
            <person name="Quatrini R."/>
        </authorList>
    </citation>
    <scope>NUCLEOTIDE SEQUENCE</scope>
    <source>
        <strain evidence="2">VAN18-1</strain>
    </source>
</reference>
<dbReference type="GO" id="GO:0005886">
    <property type="term" value="C:plasma membrane"/>
    <property type="evidence" value="ECO:0007669"/>
    <property type="project" value="TreeGrafter"/>
</dbReference>
<dbReference type="Gene3D" id="1.20.1640.10">
    <property type="entry name" value="Multidrug efflux transporter AcrB transmembrane domain"/>
    <property type="match status" value="2"/>
</dbReference>
<sequence>MNLSAPFIRRPVATTVLALAFALLGLVAYLQLPTALLPNVSFPMVMVTAQLPGASPKTMASAVATPLERQFASIPGINSMSAVSENGVVQITLQFNLSTSVLGATQEVSNAVAQAQHLLPPGMPQPPTVRQMNPSAQPIFYMGMSARNMPLYTLDKYAQTKVATALSGIAGVSNVQIYGAQTYAVRIYLNPYALSARGLSLQAVQTAIGNANVNLPGGTLDTGPQAFATRVHGQLHDAAAFNHLVLAYAGGQAVPLDAVGKARNSTEDNQQETWINKTPGIVLAVVRQPGSNTVAISDQIRTLLPKLQAEMPGGIQVKPVFDLADYVRAAIQEVLLTLLIASFLVAGVMWLFLRRPSATLIGAVAIPLSLLGSFLGMRLLGFSLNTLTLLALTLAVGFVVDDAVVMLENINRHIDRGETGSTAALHGSQEISFTVLSMTISLAIIFLPLIFLGGFVGHLFADFGISIAMVILISGAVALTVTPMLCSRYLKPNHAHALAGVHDPDLLPEDGWFQRLFKRSRDGYVASLETALRHRNWMLFLAFLFLLGSLGMAALVHKAFLPSQNAGFINANIEYPSNMTFAEIVQEQGQIARVVKANDKIQSVVSSAGQGPGGFGNRSTGHMFIHIKNGYAPQTPEIISALNRASKPFHNVQIVYQGPQSGSSGTASGNGSVVYELVGGSWAELHTATRKMTAALRQLPELRNVNSSLQNDSPQISIQIHRARATALGVTPEAIEKTLGLAFGGQEVGTIYGASDQYEVILELQPQYQQDINALSTLSVPGAGGSLVPLSAVAGFRYSAAPENLMQHDGQPSTTISFNLAPGASLGSVVPTIEKTAKAVLPAGIVGEFGGNARQFQSAFQSLPFLLLATILLIYVVLAILYEHFLHPLTILTALPLAAFGALFSLWIFGLPLDLYSFIGIIMLLGLVKKNGIILVDFAVSRRRDGASAQEAIIDACRIRYRPIMMTTFAAILGVLPIAIGFGAGADSRVPLGVAVVGGLIFSQFLTLYITPAFYLWFDRWGTSRTRRILAE</sequence>
<feature type="transmembrane region" description="Helical" evidence="1">
    <location>
        <begin position="387"/>
        <end position="410"/>
    </location>
</feature>
<dbReference type="AlphaFoldDB" id="A0AAE2YSL2"/>
<dbReference type="PANTHER" id="PTHR32063:SF21">
    <property type="entry name" value="MULTIDRUG RESISTANCE PROTEIN MDTB"/>
    <property type="match status" value="1"/>
</dbReference>
<keyword evidence="3" id="KW-1185">Reference proteome</keyword>
<feature type="transmembrane region" description="Helical" evidence="1">
    <location>
        <begin position="915"/>
        <end position="940"/>
    </location>
</feature>
<dbReference type="RefSeq" id="WP_215871243.1">
    <property type="nucleotide sequence ID" value="NZ_JAAXYO010000182.1"/>
</dbReference>
<feature type="transmembrane region" description="Helical" evidence="1">
    <location>
        <begin position="537"/>
        <end position="556"/>
    </location>
</feature>
<feature type="transmembrane region" description="Helical" evidence="1">
    <location>
        <begin position="961"/>
        <end position="986"/>
    </location>
</feature>
<feature type="transmembrane region" description="Helical" evidence="1">
    <location>
        <begin position="889"/>
        <end position="909"/>
    </location>
</feature>
<dbReference type="Gene3D" id="3.30.2090.10">
    <property type="entry name" value="Multidrug efflux transporter AcrB TolC docking domain, DN and DC subdomains"/>
    <property type="match status" value="2"/>
</dbReference>
<dbReference type="SUPFAM" id="SSF82693">
    <property type="entry name" value="Multidrug efflux transporter AcrB pore domain, PN1, PN2, PC1 and PC2 subdomains"/>
    <property type="match status" value="3"/>
</dbReference>
<feature type="transmembrane region" description="Helical" evidence="1">
    <location>
        <begin position="863"/>
        <end position="882"/>
    </location>
</feature>
<comment type="caution">
    <text evidence="2">The sequence shown here is derived from an EMBL/GenBank/DDBJ whole genome shotgun (WGS) entry which is preliminary data.</text>
</comment>
<dbReference type="InterPro" id="IPR027463">
    <property type="entry name" value="AcrB_DN_DC_subdom"/>
</dbReference>
<feature type="transmembrane region" description="Helical" evidence="1">
    <location>
        <begin position="12"/>
        <end position="32"/>
    </location>
</feature>
<protein>
    <submittedName>
        <fullName evidence="2">Efflux RND transporter permease subunit</fullName>
    </submittedName>
</protein>
<dbReference type="SUPFAM" id="SSF82866">
    <property type="entry name" value="Multidrug efflux transporter AcrB transmembrane domain"/>
    <property type="match status" value="2"/>
</dbReference>
<feature type="transmembrane region" description="Helical" evidence="1">
    <location>
        <begin position="992"/>
        <end position="1018"/>
    </location>
</feature>
<dbReference type="FunFam" id="3.30.70.1430:FF:000001">
    <property type="entry name" value="Efflux pump membrane transporter"/>
    <property type="match status" value="1"/>
</dbReference>
<dbReference type="GO" id="GO:0042910">
    <property type="term" value="F:xenobiotic transmembrane transporter activity"/>
    <property type="evidence" value="ECO:0007669"/>
    <property type="project" value="TreeGrafter"/>
</dbReference>
<dbReference type="Proteomes" id="UP001197378">
    <property type="component" value="Unassembled WGS sequence"/>
</dbReference>
<dbReference type="Gene3D" id="3.30.70.1440">
    <property type="entry name" value="Multidrug efflux transporter AcrB pore domain"/>
    <property type="match status" value="1"/>
</dbReference>